<name>A0A177C743_9PLEO</name>
<keyword evidence="1" id="KW-0732">Signal</keyword>
<gene>
    <name evidence="2" type="ORF">CC84DRAFT_1166514</name>
</gene>
<organism evidence="2 3">
    <name type="scientific">Paraphaeosphaeria sporulosa</name>
    <dbReference type="NCBI Taxonomy" id="1460663"/>
    <lineage>
        <taxon>Eukaryota</taxon>
        <taxon>Fungi</taxon>
        <taxon>Dikarya</taxon>
        <taxon>Ascomycota</taxon>
        <taxon>Pezizomycotina</taxon>
        <taxon>Dothideomycetes</taxon>
        <taxon>Pleosporomycetidae</taxon>
        <taxon>Pleosporales</taxon>
        <taxon>Massarineae</taxon>
        <taxon>Didymosphaeriaceae</taxon>
        <taxon>Paraphaeosphaeria</taxon>
    </lineage>
</organism>
<feature type="chain" id="PRO_5008057896" description="Cell wall protein PhiA" evidence="1">
    <location>
        <begin position="19"/>
        <end position="187"/>
    </location>
</feature>
<accession>A0A177C743</accession>
<proteinExistence type="predicted"/>
<dbReference type="AlphaFoldDB" id="A0A177C743"/>
<dbReference type="GeneID" id="28762463"/>
<dbReference type="InParanoid" id="A0A177C743"/>
<evidence type="ECO:0008006" key="4">
    <source>
        <dbReference type="Google" id="ProtNLM"/>
    </source>
</evidence>
<protein>
    <recommendedName>
        <fullName evidence="4">Cell wall protein PhiA</fullName>
    </recommendedName>
</protein>
<evidence type="ECO:0000313" key="2">
    <source>
        <dbReference type="EMBL" id="OAG02682.1"/>
    </source>
</evidence>
<dbReference type="EMBL" id="KV441555">
    <property type="protein sequence ID" value="OAG02682.1"/>
    <property type="molecule type" value="Genomic_DNA"/>
</dbReference>
<dbReference type="RefSeq" id="XP_018033047.1">
    <property type="nucleotide sequence ID" value="XM_018178977.1"/>
</dbReference>
<dbReference type="OrthoDB" id="4093325at2759"/>
<evidence type="ECO:0000256" key="1">
    <source>
        <dbReference type="SAM" id="SignalP"/>
    </source>
</evidence>
<feature type="signal peptide" evidence="1">
    <location>
        <begin position="1"/>
        <end position="18"/>
    </location>
</feature>
<reference evidence="2 3" key="1">
    <citation type="submission" date="2016-05" db="EMBL/GenBank/DDBJ databases">
        <title>Comparative analysis of secretome profiles of manganese(II)-oxidizing ascomycete fungi.</title>
        <authorList>
            <consortium name="DOE Joint Genome Institute"/>
            <person name="Zeiner C.A."/>
            <person name="Purvine S.O."/>
            <person name="Zink E.M."/>
            <person name="Wu S."/>
            <person name="Pasa-Tolic L."/>
            <person name="Chaput D.L."/>
            <person name="Haridas S."/>
            <person name="Grigoriev I.V."/>
            <person name="Santelli C.M."/>
            <person name="Hansel C.M."/>
        </authorList>
    </citation>
    <scope>NUCLEOTIDE SEQUENCE [LARGE SCALE GENOMIC DNA]</scope>
    <source>
        <strain evidence="2 3">AP3s5-JAC2a</strain>
    </source>
</reference>
<dbReference type="Proteomes" id="UP000077069">
    <property type="component" value="Unassembled WGS sequence"/>
</dbReference>
<sequence length="187" mass="19987">MQFTTAFIASAAALTASALPQTTPIATGQGFGVITIRSGSEIQNSGVQAARSSLLVNAKSQNASCDAESNFATFYINEEKELHLWESKTSYRPQTVFVDRSGMGQGLIGYTTGVQPLPRNGENKGWEIVNGELKFKGTGLQACPGSIDGAWSLWLQGLDKPGWNENCTSVIASAIKTDSPIGCWYTE</sequence>
<evidence type="ECO:0000313" key="3">
    <source>
        <dbReference type="Proteomes" id="UP000077069"/>
    </source>
</evidence>
<keyword evidence="3" id="KW-1185">Reference proteome</keyword>